<dbReference type="InterPro" id="IPR003615">
    <property type="entry name" value="HNH_nuc"/>
</dbReference>
<evidence type="ECO:0000256" key="1">
    <source>
        <dbReference type="SAM" id="MobiDB-lite"/>
    </source>
</evidence>
<dbReference type="EMBL" id="MDYP01000001">
    <property type="protein sequence ID" value="OQE12684.1"/>
    <property type="molecule type" value="Genomic_DNA"/>
</dbReference>
<keyword evidence="4" id="KW-1185">Reference proteome</keyword>
<organism evidence="3 4">
    <name type="scientific">Penicillium vulpinum</name>
    <dbReference type="NCBI Taxonomy" id="29845"/>
    <lineage>
        <taxon>Eukaryota</taxon>
        <taxon>Fungi</taxon>
        <taxon>Dikarya</taxon>
        <taxon>Ascomycota</taxon>
        <taxon>Pezizomycotina</taxon>
        <taxon>Eurotiomycetes</taxon>
        <taxon>Eurotiomycetidae</taxon>
        <taxon>Eurotiales</taxon>
        <taxon>Aspergillaceae</taxon>
        <taxon>Penicillium</taxon>
    </lineage>
</organism>
<evidence type="ECO:0000313" key="3">
    <source>
        <dbReference type="EMBL" id="OQE12684.1"/>
    </source>
</evidence>
<feature type="compositionally biased region" description="Basic and acidic residues" evidence="1">
    <location>
        <begin position="173"/>
        <end position="185"/>
    </location>
</feature>
<comment type="caution">
    <text evidence="3">The sequence shown here is derived from an EMBL/GenBank/DDBJ whole genome shotgun (WGS) entry which is preliminary data.</text>
</comment>
<dbReference type="Pfam" id="PF13391">
    <property type="entry name" value="HNH_2"/>
    <property type="match status" value="1"/>
</dbReference>
<gene>
    <name evidence="3" type="ORF">PENVUL_c001G09536</name>
</gene>
<dbReference type="Proteomes" id="UP000191518">
    <property type="component" value="Unassembled WGS sequence"/>
</dbReference>
<evidence type="ECO:0000259" key="2">
    <source>
        <dbReference type="Pfam" id="PF13391"/>
    </source>
</evidence>
<reference evidence="4" key="1">
    <citation type="journal article" date="2017" name="Nat. Microbiol.">
        <title>Global analysis of biosynthetic gene clusters reveals vast potential of secondary metabolite production in Penicillium species.</title>
        <authorList>
            <person name="Nielsen J.C."/>
            <person name="Grijseels S."/>
            <person name="Prigent S."/>
            <person name="Ji B."/>
            <person name="Dainat J."/>
            <person name="Nielsen K.F."/>
            <person name="Frisvad J.C."/>
            <person name="Workman M."/>
            <person name="Nielsen J."/>
        </authorList>
    </citation>
    <scope>NUCLEOTIDE SEQUENCE [LARGE SCALE GENOMIC DNA]</scope>
    <source>
        <strain evidence="4">IBT 29486</strain>
    </source>
</reference>
<dbReference type="AlphaFoldDB" id="A0A1V6SG48"/>
<proteinExistence type="predicted"/>
<feature type="compositionally biased region" description="Acidic residues" evidence="1">
    <location>
        <begin position="420"/>
        <end position="431"/>
    </location>
</feature>
<evidence type="ECO:0000313" key="4">
    <source>
        <dbReference type="Proteomes" id="UP000191518"/>
    </source>
</evidence>
<accession>A0A1V6SG48</accession>
<feature type="compositionally biased region" description="Polar residues" evidence="1">
    <location>
        <begin position="500"/>
        <end position="509"/>
    </location>
</feature>
<feature type="region of interest" description="Disordered" evidence="1">
    <location>
        <begin position="140"/>
        <end position="212"/>
    </location>
</feature>
<feature type="domain" description="HNH nuclease" evidence="2">
    <location>
        <begin position="231"/>
        <end position="316"/>
    </location>
</feature>
<sequence>MDRDPEFCLLKRPMGQWTALRLDDLRPIRFVSPPFFFHPPTNFFINFAKTLLCMIMDRDEKNIFSEFEDEERKQLVAEIITQDPSLATLPRSSFFSLWFSDIRILRHFAKVQEEDPTFAWRTYTLGNVNGDDIPGIVAGGKQVNKSSSKGKASFESRLPRAFQGPASRSRSMSPEKAHPGLRDRSINLPRTSWDDHPAPPHGQAPCLVQPDRQKRDDVIKKKCLERDDARCILTKRDQPGLHCAHIVPFKLNGFSASHSSWSWLRVFWGREVADKWMAELLNGSNQPNLFNTEQVKNLITLGSQEHNYWDNGIFAFRPVRTYQQNTKMDIAFHWLPPRGSEKQTDHIPTLSHPYPSHPQGYGTSPGGNRYLFHCETLNVIPSGHIFTVTTSNPVTHPLPSEELLTMQWHLSRIASMQGAGEDEDSDLDSDGDSVAVTSGSRSPAKETHNFPEKFVLASPGGSPSKRASIPFENVLSENIPLRHPTQSPPPSKARNLPSMGESSSEPIDK</sequence>
<name>A0A1V6SG48_9EURO</name>
<feature type="region of interest" description="Disordered" evidence="1">
    <location>
        <begin position="416"/>
        <end position="509"/>
    </location>
</feature>
<protein>
    <recommendedName>
        <fullName evidence="2">HNH nuclease domain-containing protein</fullName>
    </recommendedName>
</protein>